<name>A0A444ZI07_ARAHY</name>
<sequence length="115" mass="12683">MKTKARLSKSLDCKATLAETFKYTHMLKENKVKFANQRCQDHYESYTQRLEAATQQSQQNGKDTANGSTASVVDLDAVWCETTSAAYKNRVYGLGSFFAISFCNSTLSSSSASAI</sequence>
<organism evidence="1 2">
    <name type="scientific">Arachis hypogaea</name>
    <name type="common">Peanut</name>
    <dbReference type="NCBI Taxonomy" id="3818"/>
    <lineage>
        <taxon>Eukaryota</taxon>
        <taxon>Viridiplantae</taxon>
        <taxon>Streptophyta</taxon>
        <taxon>Embryophyta</taxon>
        <taxon>Tracheophyta</taxon>
        <taxon>Spermatophyta</taxon>
        <taxon>Magnoliopsida</taxon>
        <taxon>eudicotyledons</taxon>
        <taxon>Gunneridae</taxon>
        <taxon>Pentapetalae</taxon>
        <taxon>rosids</taxon>
        <taxon>fabids</taxon>
        <taxon>Fabales</taxon>
        <taxon>Fabaceae</taxon>
        <taxon>Papilionoideae</taxon>
        <taxon>50 kb inversion clade</taxon>
        <taxon>dalbergioids sensu lato</taxon>
        <taxon>Dalbergieae</taxon>
        <taxon>Pterocarpus clade</taxon>
        <taxon>Arachis</taxon>
    </lineage>
</organism>
<dbReference type="Proteomes" id="UP000289738">
    <property type="component" value="Chromosome B04"/>
</dbReference>
<dbReference type="Pfam" id="PF03004">
    <property type="entry name" value="Transposase_24"/>
    <property type="match status" value="1"/>
</dbReference>
<dbReference type="AlphaFoldDB" id="A0A444ZI07"/>
<dbReference type="InterPro" id="IPR004252">
    <property type="entry name" value="Probable_transposase_24"/>
</dbReference>
<dbReference type="EMBL" id="SDMP01000014">
    <property type="protein sequence ID" value="RYR13753.1"/>
    <property type="molecule type" value="Genomic_DNA"/>
</dbReference>
<evidence type="ECO:0000313" key="1">
    <source>
        <dbReference type="EMBL" id="RYR13753.1"/>
    </source>
</evidence>
<accession>A0A444ZI07</accession>
<keyword evidence="2" id="KW-1185">Reference proteome</keyword>
<reference evidence="1 2" key="1">
    <citation type="submission" date="2019-01" db="EMBL/GenBank/DDBJ databases">
        <title>Sequencing of cultivated peanut Arachis hypogaea provides insights into genome evolution and oil improvement.</title>
        <authorList>
            <person name="Chen X."/>
        </authorList>
    </citation>
    <scope>NUCLEOTIDE SEQUENCE [LARGE SCALE GENOMIC DNA]</scope>
    <source>
        <strain evidence="2">cv. Fuhuasheng</strain>
        <tissue evidence="1">Leaves</tissue>
    </source>
</reference>
<protein>
    <submittedName>
        <fullName evidence="1">Uncharacterized protein</fullName>
    </submittedName>
</protein>
<proteinExistence type="predicted"/>
<evidence type="ECO:0000313" key="2">
    <source>
        <dbReference type="Proteomes" id="UP000289738"/>
    </source>
</evidence>
<gene>
    <name evidence="1" type="ORF">Ahy_B04g070582</name>
</gene>
<comment type="caution">
    <text evidence="1">The sequence shown here is derived from an EMBL/GenBank/DDBJ whole genome shotgun (WGS) entry which is preliminary data.</text>
</comment>